<reference evidence="1 2" key="1">
    <citation type="submission" date="2016-10" db="EMBL/GenBank/DDBJ databases">
        <authorList>
            <person name="de Groot N.N."/>
        </authorList>
    </citation>
    <scope>NUCLEOTIDE SEQUENCE [LARGE SCALE GENOMIC DNA]</scope>
    <source>
        <strain evidence="1 2">KH1P1</strain>
    </source>
</reference>
<dbReference type="RefSeq" id="WP_177171243.1">
    <property type="nucleotide sequence ID" value="NZ_FOIL01000065.1"/>
</dbReference>
<keyword evidence="2" id="KW-1185">Reference proteome</keyword>
<gene>
    <name evidence="1" type="ORF">SAMN04487771_10657</name>
</gene>
<dbReference type="EMBL" id="FOIL01000065">
    <property type="protein sequence ID" value="SET90497.1"/>
    <property type="molecule type" value="Genomic_DNA"/>
</dbReference>
<dbReference type="AlphaFoldDB" id="A0A1I0I1Y6"/>
<name>A0A1I0I1Y6_9FIRM</name>
<evidence type="ECO:0000313" key="2">
    <source>
        <dbReference type="Proteomes" id="UP000199820"/>
    </source>
</evidence>
<protein>
    <submittedName>
        <fullName evidence="1">Uncharacterized protein</fullName>
    </submittedName>
</protein>
<accession>A0A1I0I1Y6</accession>
<evidence type="ECO:0000313" key="1">
    <source>
        <dbReference type="EMBL" id="SET90497.1"/>
    </source>
</evidence>
<dbReference type="Proteomes" id="UP000199820">
    <property type="component" value="Unassembled WGS sequence"/>
</dbReference>
<sequence>MKRKIEPVERTIMSVSLSVNDKNKLKELATKYEMTSSALLSKWIKEKYQEEIDGSKE</sequence>
<proteinExistence type="predicted"/>
<organism evidence="1 2">
    <name type="scientific">[Clostridium] aminophilum</name>
    <dbReference type="NCBI Taxonomy" id="1526"/>
    <lineage>
        <taxon>Bacteria</taxon>
        <taxon>Bacillati</taxon>
        <taxon>Bacillota</taxon>
        <taxon>Clostridia</taxon>
        <taxon>Lachnospirales</taxon>
        <taxon>Lachnospiraceae</taxon>
    </lineage>
</organism>